<dbReference type="InParanoid" id="A0A078AB18"/>
<sequence length="903" mass="103342">MRQQLSKVSHLALTSAADVFSKPPQGLHAQSVKNKRNTNSITGYHSHQKKTVGASLNVFQLDEQIQNESPIKKPINKSHRKHEDKNQQIQSIIVSSSNNSLIRHTMDKSRMSNNDSDTKINKYINNNHSINNKSNYFTKGISLIKEEDYCTSRNKQPLKDVPISRTTKKINRQVLSSLEYKTKAAEQNIRQSIQQLGLFRSLESVKTSQNRATVNQNKRATGINLSSSKHSDYFTTSINAPQYNQLLSIRTHLSPTDHPLKPLLHETGYNSMRESMFSNPRVKSQSKEQNSNLKIQINHHLHLKNPKKKLLKQNNLSKKSLSHQYSKEELKEIMNDQLTKSDDKSIVQYIAIAGNTTNIDSSKDEVIVSIVDNIECMYSLRQRPQNKIVRARDEINIQRLSQSPTACQTQEDDMMDCEELEEGMRAEQIKNFVKLDQDIKIGSGFNQLLSPLPKDWKGALRWKNDQNLNETKLQGNSDYDYSKETIIVNPVDVEPNPYFQMNVLAQKKLSINTNPKLLISKKGIFKPGQFSPQNLEYAKPSVQFMKKIEQNFNNYQRQQQNLFVFDQSTVKDRSKGHQKAKLSFLSTQQDSKTKICSSRVEQSNSAMAQLSKKQRQEKQKSRDFQSVKANNHSQLQLSSIHQHKISNTSGKTNTQSSYQIQQSSVAPQSVKNQNQQPIIIDYFTALQEQRSRQVQQQQKFMLMKPKRKIQYYNNLDCKERGNFSIEGEGGEEETDHLMSINIQKQEVAYQGPGLGDCVSVEVIENEGISPDNLVSQMHAFVYSVETCQQANQDQTQDIRYSNDISVDLTSNQYNSPDIAQINISNSNSYTIDSKDINLQTKMAEIEDIIMQNQVQVQEKCQLFDKFDQSRPSLSCSSQMSVEQSHSRQSEDIVYMAQSQTSQL</sequence>
<dbReference type="EMBL" id="CCKQ01007658">
    <property type="protein sequence ID" value="CDW79066.1"/>
    <property type="molecule type" value="Genomic_DNA"/>
</dbReference>
<keyword evidence="3" id="KW-1185">Reference proteome</keyword>
<feature type="region of interest" description="Disordered" evidence="1">
    <location>
        <begin position="877"/>
        <end position="903"/>
    </location>
</feature>
<evidence type="ECO:0000313" key="2">
    <source>
        <dbReference type="EMBL" id="CDW79066.1"/>
    </source>
</evidence>
<gene>
    <name evidence="2" type="primary">Contig12611.g13453</name>
    <name evidence="2" type="ORF">STYLEM_8051</name>
</gene>
<feature type="region of interest" description="Disordered" evidence="1">
    <location>
        <begin position="21"/>
        <end position="48"/>
    </location>
</feature>
<evidence type="ECO:0000256" key="1">
    <source>
        <dbReference type="SAM" id="MobiDB-lite"/>
    </source>
</evidence>
<feature type="region of interest" description="Disordered" evidence="1">
    <location>
        <begin position="67"/>
        <end position="88"/>
    </location>
</feature>
<feature type="compositionally biased region" description="Basic and acidic residues" evidence="1">
    <location>
        <begin position="614"/>
        <end position="625"/>
    </location>
</feature>
<feature type="compositionally biased region" description="Polar residues" evidence="1">
    <location>
        <begin position="627"/>
        <end position="669"/>
    </location>
</feature>
<dbReference type="Proteomes" id="UP000039865">
    <property type="component" value="Unassembled WGS sequence"/>
</dbReference>
<protein>
    <submittedName>
        <fullName evidence="2">Uncharacterized protein</fullName>
    </submittedName>
</protein>
<name>A0A078AB18_STYLE</name>
<evidence type="ECO:0000313" key="3">
    <source>
        <dbReference type="Proteomes" id="UP000039865"/>
    </source>
</evidence>
<organism evidence="2 3">
    <name type="scientific">Stylonychia lemnae</name>
    <name type="common">Ciliate</name>
    <dbReference type="NCBI Taxonomy" id="5949"/>
    <lineage>
        <taxon>Eukaryota</taxon>
        <taxon>Sar</taxon>
        <taxon>Alveolata</taxon>
        <taxon>Ciliophora</taxon>
        <taxon>Intramacronucleata</taxon>
        <taxon>Spirotrichea</taxon>
        <taxon>Stichotrichia</taxon>
        <taxon>Sporadotrichida</taxon>
        <taxon>Oxytrichidae</taxon>
        <taxon>Stylonychinae</taxon>
        <taxon>Stylonychia</taxon>
    </lineage>
</organism>
<feature type="compositionally biased region" description="Polar residues" evidence="1">
    <location>
        <begin position="599"/>
        <end position="608"/>
    </location>
</feature>
<proteinExistence type="predicted"/>
<dbReference type="AlphaFoldDB" id="A0A078AB18"/>
<accession>A0A078AB18</accession>
<feature type="region of interest" description="Disordered" evidence="1">
    <location>
        <begin position="599"/>
        <end position="669"/>
    </location>
</feature>
<reference evidence="2 3" key="1">
    <citation type="submission" date="2014-06" db="EMBL/GenBank/DDBJ databases">
        <authorList>
            <person name="Swart Estienne"/>
        </authorList>
    </citation>
    <scope>NUCLEOTIDE SEQUENCE [LARGE SCALE GENOMIC DNA]</scope>
    <source>
        <strain evidence="2 3">130c</strain>
    </source>
</reference>